<evidence type="ECO:0000256" key="1">
    <source>
        <dbReference type="SAM" id="MobiDB-lite"/>
    </source>
</evidence>
<comment type="caution">
    <text evidence="2">The sequence shown here is derived from an EMBL/GenBank/DDBJ whole genome shotgun (WGS) entry which is preliminary data.</text>
</comment>
<evidence type="ECO:0000313" key="3">
    <source>
        <dbReference type="Proteomes" id="UP001590951"/>
    </source>
</evidence>
<name>A0ABR4B8J0_9LECA</name>
<accession>A0ABR4B8J0</accession>
<keyword evidence="3" id="KW-1185">Reference proteome</keyword>
<organism evidence="2 3">
    <name type="scientific">Lepraria finkii</name>
    <dbReference type="NCBI Taxonomy" id="1340010"/>
    <lineage>
        <taxon>Eukaryota</taxon>
        <taxon>Fungi</taxon>
        <taxon>Dikarya</taxon>
        <taxon>Ascomycota</taxon>
        <taxon>Pezizomycotina</taxon>
        <taxon>Lecanoromycetes</taxon>
        <taxon>OSLEUM clade</taxon>
        <taxon>Lecanoromycetidae</taxon>
        <taxon>Lecanorales</taxon>
        <taxon>Lecanorineae</taxon>
        <taxon>Stereocaulaceae</taxon>
        <taxon>Lepraria</taxon>
    </lineage>
</organism>
<evidence type="ECO:0000313" key="2">
    <source>
        <dbReference type="EMBL" id="KAL2054164.1"/>
    </source>
</evidence>
<feature type="compositionally biased region" description="Acidic residues" evidence="1">
    <location>
        <begin position="66"/>
        <end position="80"/>
    </location>
</feature>
<gene>
    <name evidence="2" type="ORF">ABVK25_005703</name>
</gene>
<protein>
    <submittedName>
        <fullName evidence="2">Uncharacterized protein</fullName>
    </submittedName>
</protein>
<dbReference type="Proteomes" id="UP001590951">
    <property type="component" value="Unassembled WGS sequence"/>
</dbReference>
<proteinExistence type="predicted"/>
<feature type="compositionally biased region" description="Basic and acidic residues" evidence="1">
    <location>
        <begin position="43"/>
        <end position="65"/>
    </location>
</feature>
<dbReference type="EMBL" id="JBHFEH010000017">
    <property type="protein sequence ID" value="KAL2054164.1"/>
    <property type="molecule type" value="Genomic_DNA"/>
</dbReference>
<reference evidence="2 3" key="1">
    <citation type="submission" date="2024-09" db="EMBL/GenBank/DDBJ databases">
        <title>Rethinking Asexuality: The Enigmatic Case of Functional Sexual Genes in Lepraria (Stereocaulaceae).</title>
        <authorList>
            <person name="Doellman M."/>
            <person name="Sun Y."/>
            <person name="Barcenas-Pena A."/>
            <person name="Lumbsch H.T."/>
            <person name="Grewe F."/>
        </authorList>
    </citation>
    <scope>NUCLEOTIDE SEQUENCE [LARGE SCALE GENOMIC DNA]</scope>
    <source>
        <strain evidence="2 3">Grewe 0041</strain>
    </source>
</reference>
<sequence>MPRSIAPLALLANEILDQIFEALCPAGFFSSPDWTVDFVAEREERGYKKKEREQLEEEERRRFEESEMDEGVEDGEEEQPKDESDSSEAITPEYYESEPGHVSPKRIQLSSISGQPICHSSDIARESCANMLG</sequence>
<feature type="region of interest" description="Disordered" evidence="1">
    <location>
        <begin position="43"/>
        <end position="108"/>
    </location>
</feature>